<comment type="caution">
    <text evidence="2">The sequence shown here is derived from an EMBL/GenBank/DDBJ whole genome shotgun (WGS) entry which is preliminary data.</text>
</comment>
<proteinExistence type="predicted"/>
<keyword evidence="3" id="KW-1185">Reference proteome</keyword>
<keyword evidence="2" id="KW-0548">Nucleotidyltransferase</keyword>
<dbReference type="GO" id="GO:0003964">
    <property type="term" value="F:RNA-directed DNA polymerase activity"/>
    <property type="evidence" value="ECO:0007669"/>
    <property type="project" value="UniProtKB-KW"/>
</dbReference>
<name>A0ABQ5F2M1_9ASTR</name>
<dbReference type="Pfam" id="PF00078">
    <property type="entry name" value="RVT_1"/>
    <property type="match status" value="1"/>
</dbReference>
<dbReference type="Gene3D" id="3.30.70.270">
    <property type="match status" value="1"/>
</dbReference>
<keyword evidence="2" id="KW-0808">Transferase</keyword>
<dbReference type="Gene3D" id="3.30.420.10">
    <property type="entry name" value="Ribonuclease H-like superfamily/Ribonuclease H"/>
    <property type="match status" value="2"/>
</dbReference>
<dbReference type="SUPFAM" id="SSF56672">
    <property type="entry name" value="DNA/RNA polymerases"/>
    <property type="match status" value="1"/>
</dbReference>
<organism evidence="2 3">
    <name type="scientific">Tanacetum coccineum</name>
    <dbReference type="NCBI Taxonomy" id="301880"/>
    <lineage>
        <taxon>Eukaryota</taxon>
        <taxon>Viridiplantae</taxon>
        <taxon>Streptophyta</taxon>
        <taxon>Embryophyta</taxon>
        <taxon>Tracheophyta</taxon>
        <taxon>Spermatophyta</taxon>
        <taxon>Magnoliopsida</taxon>
        <taxon>eudicotyledons</taxon>
        <taxon>Gunneridae</taxon>
        <taxon>Pentapetalae</taxon>
        <taxon>asterids</taxon>
        <taxon>campanulids</taxon>
        <taxon>Asterales</taxon>
        <taxon>Asteraceae</taxon>
        <taxon>Asteroideae</taxon>
        <taxon>Anthemideae</taxon>
        <taxon>Anthemidinae</taxon>
        <taxon>Tanacetum</taxon>
    </lineage>
</organism>
<dbReference type="Pfam" id="PF00665">
    <property type="entry name" value="rve"/>
    <property type="match status" value="1"/>
</dbReference>
<dbReference type="Proteomes" id="UP001151760">
    <property type="component" value="Unassembled WGS sequence"/>
</dbReference>
<reference evidence="2" key="1">
    <citation type="journal article" date="2022" name="Int. J. Mol. Sci.">
        <title>Draft Genome of Tanacetum Coccineum: Genomic Comparison of Closely Related Tanacetum-Family Plants.</title>
        <authorList>
            <person name="Yamashiro T."/>
            <person name="Shiraishi A."/>
            <person name="Nakayama K."/>
            <person name="Satake H."/>
        </authorList>
    </citation>
    <scope>NUCLEOTIDE SEQUENCE</scope>
</reference>
<evidence type="ECO:0000313" key="2">
    <source>
        <dbReference type="EMBL" id="GJT57184.1"/>
    </source>
</evidence>
<gene>
    <name evidence="2" type="ORF">Tco_0992238</name>
</gene>
<dbReference type="InterPro" id="IPR001584">
    <property type="entry name" value="Integrase_cat-core"/>
</dbReference>
<dbReference type="CDD" id="cd09279">
    <property type="entry name" value="RNase_HI_like"/>
    <property type="match status" value="1"/>
</dbReference>
<dbReference type="InterPro" id="IPR043502">
    <property type="entry name" value="DNA/RNA_pol_sf"/>
</dbReference>
<dbReference type="InterPro" id="IPR043128">
    <property type="entry name" value="Rev_trsase/Diguanyl_cyclase"/>
</dbReference>
<dbReference type="Pfam" id="PF17921">
    <property type="entry name" value="Integrase_H2C2"/>
    <property type="match status" value="1"/>
</dbReference>
<evidence type="ECO:0000313" key="3">
    <source>
        <dbReference type="Proteomes" id="UP001151760"/>
    </source>
</evidence>
<dbReference type="SUPFAM" id="SSF53098">
    <property type="entry name" value="Ribonuclease H-like"/>
    <property type="match status" value="1"/>
</dbReference>
<dbReference type="InterPro" id="IPR041588">
    <property type="entry name" value="Integrase_H2C2"/>
</dbReference>
<keyword evidence="2" id="KW-0695">RNA-directed DNA polymerase</keyword>
<accession>A0ABQ5F2M1</accession>
<dbReference type="PANTHER" id="PTHR48475">
    <property type="entry name" value="RIBONUCLEASE H"/>
    <property type="match status" value="1"/>
</dbReference>
<dbReference type="InterPro" id="IPR000477">
    <property type="entry name" value="RT_dom"/>
</dbReference>
<dbReference type="PROSITE" id="PS50994">
    <property type="entry name" value="INTEGRASE"/>
    <property type="match status" value="1"/>
</dbReference>
<dbReference type="InterPro" id="IPR012337">
    <property type="entry name" value="RNaseH-like_sf"/>
</dbReference>
<protein>
    <submittedName>
        <fullName evidence="2">Reverse transcriptase domain-containing protein</fullName>
    </submittedName>
</protein>
<evidence type="ECO:0000259" key="1">
    <source>
        <dbReference type="PROSITE" id="PS50994"/>
    </source>
</evidence>
<dbReference type="CDD" id="cd01647">
    <property type="entry name" value="RT_LTR"/>
    <property type="match status" value="1"/>
</dbReference>
<sequence length="594" mass="68235">MAEEDEENTAFHTNQEVFCYTKMPFGLKNVGATYQRLVDKAFEKQINQNLEVYADDLVIKSHIEHEILTYIEETFRNLRRINMKLNPKKFTFGAEEGAFLVHMVSMKGIKACPEKAEAPEKRLRTSIRGQVLVDLIAERPDEGGSRTGLILTSPEGEEFTYTLRFEFDASNNEAEYEALIAGLRIAEQMGVENLVAKVDTRLVANQINGSYEAKEQSMIQYLEKAKALIDNFKMFSIEQEKYVVKEIHEGSCSMHFSPRSIVAKAIRSGYYWPTMHKDARNIIKKYDDCQTHRLVPKNPQQRLTPITSPWLLYKWGIDISGPFPKAQGKVWFLIVAIDYFTKWIEAKPVATITGNQVKKFTWDNIVCRFGLPGEIISDNEKQFRDNPFKDWCEKLNIKQRFASVKHPQTNGQVERANRSLGEGIKARLGEDNRNWLEEVLHVLWAHHTMIKTSNGDTLFSLTYDTEAVIPVEIGMPSLRCAEVNQAENDEGLLLNLDMLEERRERSAVCEDRSKAKLEKYYNAKVRSTSFRLGDFVYRGNEASHIKEIGKVGQKWEGPYEVVEALGKGAYKLRNGSGDILPRTWNIQDLKRCYL</sequence>
<dbReference type="PANTHER" id="PTHR48475:SF2">
    <property type="entry name" value="RIBONUCLEASE H"/>
    <property type="match status" value="1"/>
</dbReference>
<feature type="domain" description="Integrase catalytic" evidence="1">
    <location>
        <begin position="305"/>
        <end position="478"/>
    </location>
</feature>
<dbReference type="EMBL" id="BQNB010016908">
    <property type="protein sequence ID" value="GJT57184.1"/>
    <property type="molecule type" value="Genomic_DNA"/>
</dbReference>
<dbReference type="InterPro" id="IPR002156">
    <property type="entry name" value="RNaseH_domain"/>
</dbReference>
<dbReference type="Pfam" id="PF13456">
    <property type="entry name" value="RVT_3"/>
    <property type="match status" value="1"/>
</dbReference>
<dbReference type="InterPro" id="IPR036397">
    <property type="entry name" value="RNaseH_sf"/>
</dbReference>
<reference evidence="2" key="2">
    <citation type="submission" date="2022-01" db="EMBL/GenBank/DDBJ databases">
        <authorList>
            <person name="Yamashiro T."/>
            <person name="Shiraishi A."/>
            <person name="Satake H."/>
            <person name="Nakayama K."/>
        </authorList>
    </citation>
    <scope>NUCLEOTIDE SEQUENCE</scope>
</reference>